<feature type="chain" id="PRO_5044264624" evidence="2">
    <location>
        <begin position="20"/>
        <end position="159"/>
    </location>
</feature>
<evidence type="ECO:0000256" key="2">
    <source>
        <dbReference type="SAM" id="SignalP"/>
    </source>
</evidence>
<sequence>MKKALLALALLGASSTAMADSLVFGGATLGGSEYKGKSSESYSVYAGTGLLPILGIEAGITHMGEFDVDGTETTLDTYYAALRPSIDLGPLQLYAKGGFHKWEADVDGGSDDDGYDMMYGIGAEYYIFGPISVGASYTNYTVDDENVDTYSLSAIFHFL</sequence>
<dbReference type="KEGG" id="vih:AB0763_07730"/>
<evidence type="ECO:0000256" key="1">
    <source>
        <dbReference type="ARBA" id="ARBA00022729"/>
    </source>
</evidence>
<dbReference type="InterPro" id="IPR011250">
    <property type="entry name" value="OMP/PagP_B-barrel"/>
</dbReference>
<protein>
    <submittedName>
        <fullName evidence="4">Outer membrane beta-barrel protein</fullName>
    </submittedName>
</protein>
<accession>A0AB39HAL6</accession>
<keyword evidence="1 2" id="KW-0732">Signal</keyword>
<organism evidence="4">
    <name type="scientific">Vibrio sp. HB236076</name>
    <dbReference type="NCBI Taxonomy" id="3232307"/>
    <lineage>
        <taxon>Bacteria</taxon>
        <taxon>Pseudomonadati</taxon>
        <taxon>Pseudomonadota</taxon>
        <taxon>Gammaproteobacteria</taxon>
        <taxon>Vibrionales</taxon>
        <taxon>Vibrionaceae</taxon>
        <taxon>Vibrio</taxon>
    </lineage>
</organism>
<evidence type="ECO:0000313" key="4">
    <source>
        <dbReference type="EMBL" id="XDK24118.1"/>
    </source>
</evidence>
<dbReference type="RefSeq" id="WP_306100176.1">
    <property type="nucleotide sequence ID" value="NZ_CP162601.1"/>
</dbReference>
<name>A0AB39HAL6_9VIBR</name>
<gene>
    <name evidence="4" type="ORF">AB0763_07730</name>
</gene>
<dbReference type="AlphaFoldDB" id="A0AB39HAL6"/>
<dbReference type="Pfam" id="PF13505">
    <property type="entry name" value="OMP_b-brl"/>
    <property type="match status" value="1"/>
</dbReference>
<dbReference type="Gene3D" id="2.40.160.20">
    <property type="match status" value="1"/>
</dbReference>
<dbReference type="EMBL" id="CP162601">
    <property type="protein sequence ID" value="XDK24118.1"/>
    <property type="molecule type" value="Genomic_DNA"/>
</dbReference>
<evidence type="ECO:0000259" key="3">
    <source>
        <dbReference type="Pfam" id="PF13505"/>
    </source>
</evidence>
<dbReference type="SUPFAM" id="SSF56925">
    <property type="entry name" value="OMPA-like"/>
    <property type="match status" value="1"/>
</dbReference>
<feature type="signal peptide" evidence="2">
    <location>
        <begin position="1"/>
        <end position="19"/>
    </location>
</feature>
<feature type="domain" description="Outer membrane protein beta-barrel" evidence="3">
    <location>
        <begin position="6"/>
        <end position="158"/>
    </location>
</feature>
<reference evidence="4" key="1">
    <citation type="submission" date="2024-07" db="EMBL/GenBank/DDBJ databases">
        <title>Genome Analysis of a Potential Novel Vibrio Species Secreting pH- and Thermo-stable Alginate Lyase and its Application in Producing Alginate Oligosaccharides.</title>
        <authorList>
            <person name="Huang H."/>
            <person name="Bao K."/>
        </authorList>
    </citation>
    <scope>NUCLEOTIDE SEQUENCE</scope>
    <source>
        <strain evidence="4">HB236076</strain>
    </source>
</reference>
<dbReference type="InterPro" id="IPR027385">
    <property type="entry name" value="Beta-barrel_OMP"/>
</dbReference>
<proteinExistence type="predicted"/>